<dbReference type="PROSITE" id="PS00636">
    <property type="entry name" value="DNAJ_1"/>
    <property type="match status" value="1"/>
</dbReference>
<feature type="compositionally biased region" description="Polar residues" evidence="2">
    <location>
        <begin position="278"/>
        <end position="287"/>
    </location>
</feature>
<evidence type="ECO:0000256" key="2">
    <source>
        <dbReference type="SAM" id="MobiDB-lite"/>
    </source>
</evidence>
<proteinExistence type="predicted"/>
<evidence type="ECO:0000313" key="4">
    <source>
        <dbReference type="EMBL" id="KAJ6444522.1"/>
    </source>
</evidence>
<dbReference type="Proteomes" id="UP001163105">
    <property type="component" value="Unassembled WGS sequence"/>
</dbReference>
<feature type="compositionally biased region" description="Low complexity" evidence="2">
    <location>
        <begin position="308"/>
        <end position="319"/>
    </location>
</feature>
<feature type="region of interest" description="Disordered" evidence="2">
    <location>
        <begin position="739"/>
        <end position="781"/>
    </location>
</feature>
<sequence length="892" mass="96804">MSCLANATPALKYHPDRNPGKEQEVNSKFQIIQSAHEILSDPQQKARYDATLGQSSRVGASGVRGNPWSNVSQQFPTPPRRNAAARNATSGAQRWQTRFSNGVPPTAKQGAAADPEAKKNAARAFENMRKSQSHGGAKNAREPRPTQPPPPPPRTETARQRAEASFGARKPGHQPRSGGRGDEPPVSASSHYSSMNAGQQQPPPPPPRQPQDGPVPDPLSQFRDRDAYADARQSTPYTSHGGEKTNPFDGVPLSRAKSSREQYHRDEPSASDDGATGAQKSRSSSVPKSGIPTPDSYPPFTSGGTGGNASFNARANASNLHEPRDPTTGASNRKLQHMTYSAATGSLTFSLETGPQGQGASGQPLYATPCDMPPSACSSFPVHDCKHTRYLQSSVSAFHEYELGQGLDPNEVNRHGLASSGDQDGIHSLTPFELRQHLLLDHLIKNKEAVDSLEQERMHAAKPNLDSGDTKDFADQTLVTSFTFPVGHGNSGPTSPSTGENPFARRSVDDINTQFANDDSASTWQFNAGSGQVQDEHAPRRPSSGGRNTRRSPLKRPTMRPAEPPTTEAQAEPSETHPTGFNAEGWNDKFGPQTFVPQPTPGASASPTRRANSKKVKARPTAGSAAVIDEDTSEGETYEWRGRNTGTKPTTVDSPQAMDIDSPPTAPTAASSESNSARNIPVEPTRPEWRPGNVDGVAGDDKPPRPDKIPMDPNTMGSEDSEDIRASFADLKNVAPFANDKSGLRSLDDLKDNLPFESKPSEEIPIRKPKAPPLDFPSPPEAPRLPPTVAIEGMKPNAASWSKYVEDFEGYLRKWDEFNGQVVDHFATRKSNIASIRAAKGYTFLGARGDGDIQSYAQWVQQDNDVRQRWTVACEEHERRLREFMAFREKMK</sequence>
<feature type="region of interest" description="Disordered" evidence="2">
    <location>
        <begin position="52"/>
        <end position="334"/>
    </location>
</feature>
<evidence type="ECO:0000256" key="1">
    <source>
        <dbReference type="ARBA" id="ARBA00023186"/>
    </source>
</evidence>
<feature type="region of interest" description="Disordered" evidence="2">
    <location>
        <begin position="484"/>
        <end position="505"/>
    </location>
</feature>
<feature type="domain" description="J" evidence="3">
    <location>
        <begin position="1"/>
        <end position="52"/>
    </location>
</feature>
<dbReference type="CDD" id="cd06257">
    <property type="entry name" value="DnaJ"/>
    <property type="match status" value="1"/>
</dbReference>
<dbReference type="InterPro" id="IPR018253">
    <property type="entry name" value="DnaJ_domain_CS"/>
</dbReference>
<feature type="compositionally biased region" description="Basic and acidic residues" evidence="2">
    <location>
        <begin position="13"/>
        <end position="24"/>
    </location>
</feature>
<organism evidence="4 5">
    <name type="scientific">Purpureocillium lavendulum</name>
    <dbReference type="NCBI Taxonomy" id="1247861"/>
    <lineage>
        <taxon>Eukaryota</taxon>
        <taxon>Fungi</taxon>
        <taxon>Dikarya</taxon>
        <taxon>Ascomycota</taxon>
        <taxon>Pezizomycotina</taxon>
        <taxon>Sordariomycetes</taxon>
        <taxon>Hypocreomycetidae</taxon>
        <taxon>Hypocreales</taxon>
        <taxon>Ophiocordycipitaceae</taxon>
        <taxon>Purpureocillium</taxon>
    </lineage>
</organism>
<dbReference type="Gene3D" id="1.10.287.110">
    <property type="entry name" value="DnaJ domain"/>
    <property type="match status" value="1"/>
</dbReference>
<dbReference type="PANTHER" id="PTHR44145:SF3">
    <property type="entry name" value="DNAJ HOMOLOG SUBFAMILY A MEMBER 3, MITOCHONDRIAL"/>
    <property type="match status" value="1"/>
</dbReference>
<protein>
    <submittedName>
        <fullName evidence="4">DnaJ domain protein</fullName>
    </submittedName>
</protein>
<comment type="caution">
    <text evidence="4">The sequence shown here is derived from an EMBL/GenBank/DDBJ whole genome shotgun (WGS) entry which is preliminary data.</text>
</comment>
<dbReference type="AlphaFoldDB" id="A0AB34FYP5"/>
<gene>
    <name evidence="4" type="ORF">O9K51_02916</name>
</gene>
<feature type="compositionally biased region" description="Polar residues" evidence="2">
    <location>
        <begin position="644"/>
        <end position="654"/>
    </location>
</feature>
<feature type="compositionally biased region" description="Basic and acidic residues" evidence="2">
    <location>
        <begin position="742"/>
        <end position="766"/>
    </location>
</feature>
<feature type="compositionally biased region" description="Pro residues" evidence="2">
    <location>
        <begin position="145"/>
        <end position="154"/>
    </location>
</feature>
<feature type="compositionally biased region" description="Polar residues" evidence="2">
    <location>
        <begin position="491"/>
        <end position="500"/>
    </location>
</feature>
<feature type="compositionally biased region" description="Pro residues" evidence="2">
    <location>
        <begin position="201"/>
        <end position="217"/>
    </location>
</feature>
<feature type="compositionally biased region" description="Polar residues" evidence="2">
    <location>
        <begin position="90"/>
        <end position="100"/>
    </location>
</feature>
<dbReference type="InterPro" id="IPR051938">
    <property type="entry name" value="Apopto_cytoskel_mod"/>
</dbReference>
<reference evidence="4" key="1">
    <citation type="submission" date="2023-01" db="EMBL/GenBank/DDBJ databases">
        <title>The growth and conidiation of Purpureocillium lavendulum are regulated by nitrogen source and histone H3K14 acetylation.</title>
        <authorList>
            <person name="Tang P."/>
            <person name="Han J."/>
            <person name="Zhang C."/>
            <person name="Tang P."/>
            <person name="Qi F."/>
            <person name="Zhang K."/>
            <person name="Liang L."/>
        </authorList>
    </citation>
    <scope>NUCLEOTIDE SEQUENCE</scope>
    <source>
        <strain evidence="4">YMF1.00683</strain>
    </source>
</reference>
<feature type="compositionally biased region" description="Polar residues" evidence="2">
    <location>
        <begin position="521"/>
        <end position="533"/>
    </location>
</feature>
<evidence type="ECO:0000259" key="3">
    <source>
        <dbReference type="PROSITE" id="PS50076"/>
    </source>
</evidence>
<name>A0AB34FYP5_9HYPO</name>
<dbReference type="SUPFAM" id="SSF46565">
    <property type="entry name" value="Chaperone J-domain"/>
    <property type="match status" value="1"/>
</dbReference>
<feature type="compositionally biased region" description="Basic and acidic residues" evidence="2">
    <location>
        <begin position="258"/>
        <end position="268"/>
    </location>
</feature>
<feature type="region of interest" description="Disordered" evidence="2">
    <location>
        <begin position="1"/>
        <end position="24"/>
    </location>
</feature>
<dbReference type="InterPro" id="IPR036869">
    <property type="entry name" value="J_dom_sf"/>
</dbReference>
<dbReference type="EMBL" id="JAQHRD010000002">
    <property type="protein sequence ID" value="KAJ6444522.1"/>
    <property type="molecule type" value="Genomic_DNA"/>
</dbReference>
<feature type="compositionally biased region" description="Polar residues" evidence="2">
    <location>
        <begin position="187"/>
        <end position="197"/>
    </location>
</feature>
<feature type="compositionally biased region" description="Basic residues" evidence="2">
    <location>
        <begin position="548"/>
        <end position="558"/>
    </location>
</feature>
<feature type="compositionally biased region" description="Polar residues" evidence="2">
    <location>
        <begin position="668"/>
        <end position="678"/>
    </location>
</feature>
<dbReference type="PROSITE" id="PS50076">
    <property type="entry name" value="DNAJ_2"/>
    <property type="match status" value="1"/>
</dbReference>
<feature type="compositionally biased region" description="Pro residues" evidence="2">
    <location>
        <begin position="771"/>
        <end position="781"/>
    </location>
</feature>
<feature type="compositionally biased region" description="Acidic residues" evidence="2">
    <location>
        <begin position="628"/>
        <end position="637"/>
    </location>
</feature>
<feature type="compositionally biased region" description="Basic and acidic residues" evidence="2">
    <location>
        <begin position="699"/>
        <end position="710"/>
    </location>
</feature>
<accession>A0AB34FYP5</accession>
<dbReference type="Pfam" id="PF00226">
    <property type="entry name" value="DnaJ"/>
    <property type="match status" value="1"/>
</dbReference>
<dbReference type="InterPro" id="IPR001623">
    <property type="entry name" value="DnaJ_domain"/>
</dbReference>
<keyword evidence="5" id="KW-1185">Reference proteome</keyword>
<feature type="compositionally biased region" description="Low complexity" evidence="2">
    <location>
        <begin position="80"/>
        <end position="89"/>
    </location>
</feature>
<feature type="region of interest" description="Disordered" evidence="2">
    <location>
        <begin position="521"/>
        <end position="721"/>
    </location>
</feature>
<evidence type="ECO:0000313" key="5">
    <source>
        <dbReference type="Proteomes" id="UP001163105"/>
    </source>
</evidence>
<keyword evidence="1" id="KW-0143">Chaperone</keyword>
<dbReference type="PRINTS" id="PR00625">
    <property type="entry name" value="JDOMAIN"/>
</dbReference>
<feature type="compositionally biased region" description="Polar residues" evidence="2">
    <location>
        <begin position="595"/>
        <end position="610"/>
    </location>
</feature>
<dbReference type="PANTHER" id="PTHR44145">
    <property type="entry name" value="DNAJ HOMOLOG SUBFAMILY A MEMBER 3, MITOCHONDRIAL"/>
    <property type="match status" value="1"/>
</dbReference>